<dbReference type="PANTHER" id="PTHR23151:SF90">
    <property type="entry name" value="DIHYDROLIPOYLLYSINE-RESIDUE ACETYLTRANSFERASE COMPONENT OF PYRUVATE DEHYDROGENASE COMPLEX, MITOCHONDRIAL-RELATED"/>
    <property type="match status" value="1"/>
</dbReference>
<dbReference type="Gene3D" id="2.40.50.100">
    <property type="match status" value="1"/>
</dbReference>
<accession>A0A6J4TNW2</accession>
<organism evidence="2">
    <name type="scientific">uncultured Solirubrobacteraceae bacterium</name>
    <dbReference type="NCBI Taxonomy" id="1162706"/>
    <lineage>
        <taxon>Bacteria</taxon>
        <taxon>Bacillati</taxon>
        <taxon>Actinomycetota</taxon>
        <taxon>Thermoleophilia</taxon>
        <taxon>Solirubrobacterales</taxon>
        <taxon>Solirubrobacteraceae</taxon>
        <taxon>environmental samples</taxon>
    </lineage>
</organism>
<dbReference type="EMBL" id="CADCVO010000608">
    <property type="protein sequence ID" value="CAA9528507.1"/>
    <property type="molecule type" value="Genomic_DNA"/>
</dbReference>
<dbReference type="GO" id="GO:0006086">
    <property type="term" value="P:pyruvate decarboxylation to acetyl-CoA"/>
    <property type="evidence" value="ECO:0007669"/>
    <property type="project" value="InterPro"/>
</dbReference>
<dbReference type="PANTHER" id="PTHR23151">
    <property type="entry name" value="DIHYDROLIPOAMIDE ACETYL/SUCCINYL-TRANSFERASE-RELATED"/>
    <property type="match status" value="1"/>
</dbReference>
<dbReference type="SUPFAM" id="SSF51230">
    <property type="entry name" value="Single hybrid motif"/>
    <property type="match status" value="1"/>
</dbReference>
<feature type="domain" description="Lipoyl-binding" evidence="1">
    <location>
        <begin position="2"/>
        <end position="77"/>
    </location>
</feature>
<dbReference type="InterPro" id="IPR045257">
    <property type="entry name" value="E2/Pdx1"/>
</dbReference>
<dbReference type="CDD" id="cd06849">
    <property type="entry name" value="lipoyl_domain"/>
    <property type="match status" value="1"/>
</dbReference>
<dbReference type="PROSITE" id="PS50968">
    <property type="entry name" value="BIOTINYL_LIPOYL"/>
    <property type="match status" value="1"/>
</dbReference>
<dbReference type="Pfam" id="PF00364">
    <property type="entry name" value="Biotin_lipoyl"/>
    <property type="match status" value="1"/>
</dbReference>
<name>A0A6J4TNW2_9ACTN</name>
<dbReference type="GO" id="GO:0045254">
    <property type="term" value="C:pyruvate dehydrogenase complex"/>
    <property type="evidence" value="ECO:0007669"/>
    <property type="project" value="InterPro"/>
</dbReference>
<dbReference type="InterPro" id="IPR000089">
    <property type="entry name" value="Biotin_lipoyl"/>
</dbReference>
<evidence type="ECO:0000259" key="1">
    <source>
        <dbReference type="PROSITE" id="PS50968"/>
    </source>
</evidence>
<gene>
    <name evidence="2" type="ORF">AVDCRST_MAG13-3952</name>
</gene>
<dbReference type="InterPro" id="IPR011053">
    <property type="entry name" value="Single_hybrid_motif"/>
</dbReference>
<dbReference type="AlphaFoldDB" id="A0A6J4TNW2"/>
<reference evidence="2" key="1">
    <citation type="submission" date="2020-02" db="EMBL/GenBank/DDBJ databases">
        <authorList>
            <person name="Meier V. D."/>
        </authorList>
    </citation>
    <scope>NUCLEOTIDE SEQUENCE</scope>
    <source>
        <strain evidence="2">AVDCRST_MAG13</strain>
    </source>
</reference>
<sequence length="79" mass="8440">MLEDVELPKWGMTMSEGKIAAWEVAVGDRVTEGQPLAAITTDKVESDVEAPVDGVVEEILVEAGSTVEVGTVIARIRED</sequence>
<proteinExistence type="predicted"/>
<protein>
    <recommendedName>
        <fullName evidence="1">Lipoyl-binding domain-containing protein</fullName>
    </recommendedName>
</protein>
<evidence type="ECO:0000313" key="2">
    <source>
        <dbReference type="EMBL" id="CAA9528507.1"/>
    </source>
</evidence>